<organism evidence="2 3">
    <name type="scientific">Globisporangium ultimum (strain ATCC 200006 / CBS 805.95 / DAOM BR144)</name>
    <name type="common">Pythium ultimum</name>
    <dbReference type="NCBI Taxonomy" id="431595"/>
    <lineage>
        <taxon>Eukaryota</taxon>
        <taxon>Sar</taxon>
        <taxon>Stramenopiles</taxon>
        <taxon>Oomycota</taxon>
        <taxon>Peronosporomycetes</taxon>
        <taxon>Pythiales</taxon>
        <taxon>Pythiaceae</taxon>
        <taxon>Globisporangium</taxon>
    </lineage>
</organism>
<dbReference type="VEuPathDB" id="FungiDB:PYU1_G006913"/>
<dbReference type="eggNOG" id="ENOG502S97C">
    <property type="taxonomic scope" value="Eukaryota"/>
</dbReference>
<reference evidence="3" key="2">
    <citation type="submission" date="2010-04" db="EMBL/GenBank/DDBJ databases">
        <authorList>
            <person name="Buell R."/>
            <person name="Hamilton J."/>
            <person name="Hostetler J."/>
        </authorList>
    </citation>
    <scope>NUCLEOTIDE SEQUENCE [LARGE SCALE GENOMIC DNA]</scope>
    <source>
        <strain evidence="3">DAOM:BR144</strain>
    </source>
</reference>
<dbReference type="OMA" id="CAIFNFS"/>
<reference evidence="3" key="1">
    <citation type="journal article" date="2010" name="Genome Biol.">
        <title>Genome sequence of the necrotrophic plant pathogen Pythium ultimum reveals original pathogenicity mechanisms and effector repertoire.</title>
        <authorList>
            <person name="Levesque C.A."/>
            <person name="Brouwer H."/>
            <person name="Cano L."/>
            <person name="Hamilton J.P."/>
            <person name="Holt C."/>
            <person name="Huitema E."/>
            <person name="Raffaele S."/>
            <person name="Robideau G.P."/>
            <person name="Thines M."/>
            <person name="Win J."/>
            <person name="Zerillo M.M."/>
            <person name="Beakes G.W."/>
            <person name="Boore J.L."/>
            <person name="Busam D."/>
            <person name="Dumas B."/>
            <person name="Ferriera S."/>
            <person name="Fuerstenberg S.I."/>
            <person name="Gachon C.M."/>
            <person name="Gaulin E."/>
            <person name="Govers F."/>
            <person name="Grenville-Briggs L."/>
            <person name="Horner N."/>
            <person name="Hostetler J."/>
            <person name="Jiang R.H."/>
            <person name="Johnson J."/>
            <person name="Krajaejun T."/>
            <person name="Lin H."/>
            <person name="Meijer H.J."/>
            <person name="Moore B."/>
            <person name="Morris P."/>
            <person name="Phuntmart V."/>
            <person name="Puiu D."/>
            <person name="Shetty J."/>
            <person name="Stajich J.E."/>
            <person name="Tripathy S."/>
            <person name="Wawra S."/>
            <person name="van West P."/>
            <person name="Whitty B.R."/>
            <person name="Coutinho P.M."/>
            <person name="Henrissat B."/>
            <person name="Martin F."/>
            <person name="Thomas P.D."/>
            <person name="Tyler B.M."/>
            <person name="De Vries R.P."/>
            <person name="Kamoun S."/>
            <person name="Yandell M."/>
            <person name="Tisserat N."/>
            <person name="Buell C.R."/>
        </authorList>
    </citation>
    <scope>NUCLEOTIDE SEQUENCE</scope>
    <source>
        <strain evidence="3">DAOM:BR144</strain>
    </source>
</reference>
<feature type="transmembrane region" description="Helical" evidence="1">
    <location>
        <begin position="70"/>
        <end position="87"/>
    </location>
</feature>
<evidence type="ECO:0000256" key="1">
    <source>
        <dbReference type="SAM" id="Phobius"/>
    </source>
</evidence>
<dbReference type="Proteomes" id="UP000019132">
    <property type="component" value="Unassembled WGS sequence"/>
</dbReference>
<proteinExistence type="predicted"/>
<dbReference type="HOGENOM" id="CLU_015038_0_0_1"/>
<evidence type="ECO:0000313" key="2">
    <source>
        <dbReference type="EnsemblProtists" id="PYU1_T006928"/>
    </source>
</evidence>
<keyword evidence="1" id="KW-0812">Transmembrane</keyword>
<dbReference type="AlphaFoldDB" id="K3WPN6"/>
<name>K3WPN6_GLOUD</name>
<feature type="transmembrane region" description="Helical" evidence="1">
    <location>
        <begin position="547"/>
        <end position="566"/>
    </location>
</feature>
<feature type="transmembrane region" description="Helical" evidence="1">
    <location>
        <begin position="223"/>
        <end position="243"/>
    </location>
</feature>
<reference evidence="2" key="3">
    <citation type="submission" date="2015-02" db="UniProtKB">
        <authorList>
            <consortium name="EnsemblProtists"/>
        </authorList>
    </citation>
    <scope>IDENTIFICATION</scope>
    <source>
        <strain evidence="2">DAOM BR144</strain>
    </source>
</reference>
<dbReference type="InParanoid" id="K3WPN6"/>
<feature type="transmembrane region" description="Helical" evidence="1">
    <location>
        <begin position="284"/>
        <end position="309"/>
    </location>
</feature>
<dbReference type="EnsemblProtists" id="PYU1_T006928">
    <property type="protein sequence ID" value="PYU1_T006928"/>
    <property type="gene ID" value="PYU1_G006913"/>
</dbReference>
<dbReference type="EMBL" id="GL376560">
    <property type="status" value="NOT_ANNOTATED_CDS"/>
    <property type="molecule type" value="Genomic_DNA"/>
</dbReference>
<feature type="transmembrane region" description="Helical" evidence="1">
    <location>
        <begin position="410"/>
        <end position="429"/>
    </location>
</feature>
<feature type="transmembrane region" description="Helical" evidence="1">
    <location>
        <begin position="353"/>
        <end position="379"/>
    </location>
</feature>
<feature type="transmembrane region" description="Helical" evidence="1">
    <location>
        <begin position="456"/>
        <end position="477"/>
    </location>
</feature>
<evidence type="ECO:0000313" key="3">
    <source>
        <dbReference type="Proteomes" id="UP000019132"/>
    </source>
</evidence>
<feature type="transmembrane region" description="Helical" evidence="1">
    <location>
        <begin position="572"/>
        <end position="590"/>
    </location>
</feature>
<keyword evidence="1" id="KW-0472">Membrane</keyword>
<feature type="transmembrane region" description="Helical" evidence="1">
    <location>
        <begin position="315"/>
        <end position="332"/>
    </location>
</feature>
<keyword evidence="1" id="KW-1133">Transmembrane helix</keyword>
<feature type="transmembrane region" description="Helical" evidence="1">
    <location>
        <begin position="182"/>
        <end position="203"/>
    </location>
</feature>
<feature type="transmembrane region" description="Helical" evidence="1">
    <location>
        <begin position="497"/>
        <end position="516"/>
    </location>
</feature>
<accession>K3WPN6</accession>
<feature type="transmembrane region" description="Helical" evidence="1">
    <location>
        <begin position="36"/>
        <end position="58"/>
    </location>
</feature>
<sequence length="609" mass="67745">MMVYSIVFTSSATLHCAIFNFSLELRQFFQLDMLPFGVFLLVCWTLLGLLSFAGGWIGDLVPDRVWLLRRAALLWVVAVFALHMAAFRAASSFSFVCLNVALPCAFMAHGIFTPNCIVLGADKYMRANGRRRLKRHFSSSHTFTDNDSEADLASKFKDECPDEEDVLAAQLDAMRKMAIHKYFSRCFAAALTGSSCTQLYFFLLVDLEIPLEPSRKSLMGRKGFYYMLLSSLLLLSTLTCFVFHSRNHFQPPALSFFERKLASLEENRKRFSWKAIIRVFSRAFVGYALFLSSLVTAAGVCSALIGLITLPDSSFNLRFAAFLMVLVGWYMTTTIGKVQLSKKSNLSKKCNDLGIPLFQLQSVLLMLFFLGMSAFSAFLRAQLYTTLVAQTCQTRLDLPGADDTLFNPDALGALVSIISLLLIPISNAAKFSGFKKSATDGSATIRIVSLSPSRRLSIAILLYLVGIFLSSVVELYRRTHVVVTDPQPGCSKAYSDFGVAWTVPHLVFLGLSDMVFRVSLQEQFHSIDLLTSQWPGLMQGMIEFSEMIGYVAALALTSMLSSWIFRPSTSDLAIVLLLMATLLAFSYSSLKRIAQKIDNDQFKAEEGPG</sequence>
<feature type="transmembrane region" description="Helical" evidence="1">
    <location>
        <begin position="93"/>
        <end position="121"/>
    </location>
</feature>
<keyword evidence="3" id="KW-1185">Reference proteome</keyword>
<protein>
    <submittedName>
        <fullName evidence="2">Uncharacterized protein</fullName>
    </submittedName>
</protein>